<dbReference type="UniPathway" id="UPA00031">
    <property type="reaction ID" value="UER00013"/>
</dbReference>
<dbReference type="GO" id="GO:0004401">
    <property type="term" value="F:histidinol-phosphatase activity"/>
    <property type="evidence" value="ECO:0007669"/>
    <property type="project" value="UniProtKB-EC"/>
</dbReference>
<dbReference type="Gene3D" id="3.20.20.140">
    <property type="entry name" value="Metal-dependent hydrolases"/>
    <property type="match status" value="1"/>
</dbReference>
<keyword evidence="5" id="KW-0378">Hydrolase</keyword>
<gene>
    <name evidence="9" type="ORF">C496_08261</name>
</gene>
<dbReference type="PATRIC" id="fig|1114856.3.peg.1723"/>
<dbReference type="PANTHER" id="PTHR21039">
    <property type="entry name" value="HISTIDINOL PHOSPHATASE-RELATED"/>
    <property type="match status" value="1"/>
</dbReference>
<evidence type="ECO:0000256" key="4">
    <source>
        <dbReference type="ARBA" id="ARBA00022605"/>
    </source>
</evidence>
<dbReference type="EMBL" id="AOHW01000026">
    <property type="protein sequence ID" value="ELY41773.1"/>
    <property type="molecule type" value="Genomic_DNA"/>
</dbReference>
<dbReference type="InterPro" id="IPR003141">
    <property type="entry name" value="Pol/His_phosphatase_N"/>
</dbReference>
<dbReference type="Pfam" id="PF02811">
    <property type="entry name" value="PHP"/>
    <property type="match status" value="1"/>
</dbReference>
<dbReference type="InterPro" id="IPR010140">
    <property type="entry name" value="Histidinol_P_phosphatase_HisJ"/>
</dbReference>
<sequence>MSRDHADPAHAGGLAVVAGTFERNAQLFARRRPRMKDFHTHTTYSDGGFLQGMVEAAEAAGLEGIGLTDHCTVSSREKPATTRTIYGFNLDVTYERRRRAIEELRRREDVSIEIYDGVEMDYDPRDETEIRDFLVEAGFDYTIGSVHAVDGLNVQVPSNFADLSEARRDELVDGYFENLVSLIESELFDVAAHIDLIERTPPLRGRATTDHYEPVARALADSRTVPEINAGRAIADMAIVHPSETFLDVLREYDVAVTVGSDSHRPSEIGDRAGFLEGYFERHGLESVEPPGLDGQRVPTDG</sequence>
<dbReference type="SUPFAM" id="SSF89550">
    <property type="entry name" value="PHP domain-like"/>
    <property type="match status" value="1"/>
</dbReference>
<evidence type="ECO:0000256" key="3">
    <source>
        <dbReference type="ARBA" id="ARBA00013085"/>
    </source>
</evidence>
<dbReference type="InterPro" id="IPR004013">
    <property type="entry name" value="PHP_dom"/>
</dbReference>
<evidence type="ECO:0000313" key="10">
    <source>
        <dbReference type="Proteomes" id="UP000011599"/>
    </source>
</evidence>
<dbReference type="GO" id="GO:0000105">
    <property type="term" value="P:L-histidine biosynthetic process"/>
    <property type="evidence" value="ECO:0007669"/>
    <property type="project" value="UniProtKB-UniPathway"/>
</dbReference>
<comment type="pathway">
    <text evidence="1">Amino-acid biosynthesis; L-histidine biosynthesis; L-histidine from 5-phospho-alpha-D-ribose 1-diphosphate: step 8/9.</text>
</comment>
<dbReference type="Proteomes" id="UP000011599">
    <property type="component" value="Unassembled WGS sequence"/>
</dbReference>
<evidence type="ECO:0000256" key="7">
    <source>
        <dbReference type="ARBA" id="ARBA00049158"/>
    </source>
</evidence>
<proteinExistence type="inferred from homology"/>
<keyword evidence="6" id="KW-0368">Histidine biosynthesis</keyword>
<organism evidence="9 10">
    <name type="scientific">Natronorubrum tibetense GA33</name>
    <dbReference type="NCBI Taxonomy" id="1114856"/>
    <lineage>
        <taxon>Archaea</taxon>
        <taxon>Methanobacteriati</taxon>
        <taxon>Methanobacteriota</taxon>
        <taxon>Stenosarchaea group</taxon>
        <taxon>Halobacteria</taxon>
        <taxon>Halobacteriales</taxon>
        <taxon>Natrialbaceae</taxon>
        <taxon>Natronorubrum</taxon>
    </lineage>
</organism>
<keyword evidence="10" id="KW-1185">Reference proteome</keyword>
<comment type="caution">
    <text evidence="9">The sequence shown here is derived from an EMBL/GenBank/DDBJ whole genome shotgun (WGS) entry which is preliminary data.</text>
</comment>
<accession>L9W0C6</accession>
<feature type="domain" description="Polymerase/histidinol phosphatase N-terminal" evidence="8">
    <location>
        <begin position="36"/>
        <end position="94"/>
    </location>
</feature>
<dbReference type="eggNOG" id="arCOG00305">
    <property type="taxonomic scope" value="Archaea"/>
</dbReference>
<reference evidence="9 10" key="1">
    <citation type="journal article" date="2014" name="PLoS Genet.">
        <title>Phylogenetically driven sequencing of extremely halophilic archaea reveals strategies for static and dynamic osmo-response.</title>
        <authorList>
            <person name="Becker E.A."/>
            <person name="Seitzer P.M."/>
            <person name="Tritt A."/>
            <person name="Larsen D."/>
            <person name="Krusor M."/>
            <person name="Yao A.I."/>
            <person name="Wu D."/>
            <person name="Madern D."/>
            <person name="Eisen J.A."/>
            <person name="Darling A.E."/>
            <person name="Facciotti M.T."/>
        </authorList>
    </citation>
    <scope>NUCLEOTIDE SEQUENCE [LARGE SCALE GENOMIC DNA]</scope>
    <source>
        <strain evidence="9 10">GA33</strain>
    </source>
</reference>
<dbReference type="InterPro" id="IPR016195">
    <property type="entry name" value="Pol/histidinol_Pase-like"/>
</dbReference>
<dbReference type="GO" id="GO:0005737">
    <property type="term" value="C:cytoplasm"/>
    <property type="evidence" value="ECO:0007669"/>
    <property type="project" value="TreeGrafter"/>
</dbReference>
<dbReference type="STRING" id="1114856.GCA_000383975_02076"/>
<protein>
    <recommendedName>
        <fullName evidence="3">histidinol-phosphatase</fullName>
        <ecNumber evidence="3">3.1.3.15</ecNumber>
    </recommendedName>
</protein>
<dbReference type="EC" id="3.1.3.15" evidence="3"/>
<evidence type="ECO:0000256" key="2">
    <source>
        <dbReference type="ARBA" id="ARBA00009152"/>
    </source>
</evidence>
<evidence type="ECO:0000313" key="9">
    <source>
        <dbReference type="EMBL" id="ELY41773.1"/>
    </source>
</evidence>
<name>L9W0C6_9EURY</name>
<dbReference type="SMART" id="SM00481">
    <property type="entry name" value="POLIIIAc"/>
    <property type="match status" value="1"/>
</dbReference>
<evidence type="ECO:0000256" key="6">
    <source>
        <dbReference type="ARBA" id="ARBA00023102"/>
    </source>
</evidence>
<comment type="similarity">
    <text evidence="2">Belongs to the PHP hydrolase family. HisK subfamily.</text>
</comment>
<comment type="catalytic activity">
    <reaction evidence="7">
        <text>L-histidinol phosphate + H2O = L-histidinol + phosphate</text>
        <dbReference type="Rhea" id="RHEA:14465"/>
        <dbReference type="ChEBI" id="CHEBI:15377"/>
        <dbReference type="ChEBI" id="CHEBI:43474"/>
        <dbReference type="ChEBI" id="CHEBI:57699"/>
        <dbReference type="ChEBI" id="CHEBI:57980"/>
        <dbReference type="EC" id="3.1.3.15"/>
    </reaction>
</comment>
<evidence type="ECO:0000256" key="1">
    <source>
        <dbReference type="ARBA" id="ARBA00004970"/>
    </source>
</evidence>
<dbReference type="AlphaFoldDB" id="L9W0C6"/>
<evidence type="ECO:0000256" key="5">
    <source>
        <dbReference type="ARBA" id="ARBA00022801"/>
    </source>
</evidence>
<keyword evidence="4" id="KW-0028">Amino-acid biosynthesis</keyword>
<dbReference type="PANTHER" id="PTHR21039:SF0">
    <property type="entry name" value="HISTIDINOL-PHOSPHATASE"/>
    <property type="match status" value="1"/>
</dbReference>
<evidence type="ECO:0000259" key="8">
    <source>
        <dbReference type="SMART" id="SM00481"/>
    </source>
</evidence>